<gene>
    <name evidence="2" type="ORF">ACFPOB_22100</name>
</gene>
<dbReference type="Pfam" id="PF12728">
    <property type="entry name" value="HTH_17"/>
    <property type="match status" value="1"/>
</dbReference>
<accession>A0ABW0IVA1</accession>
<dbReference type="InterPro" id="IPR041657">
    <property type="entry name" value="HTH_17"/>
</dbReference>
<evidence type="ECO:0000313" key="2">
    <source>
        <dbReference type="EMBL" id="MFC5422263.1"/>
    </source>
</evidence>
<reference evidence="3" key="1">
    <citation type="journal article" date="2019" name="Int. J. Syst. Evol. Microbiol.">
        <title>The Global Catalogue of Microorganisms (GCM) 10K type strain sequencing project: providing services to taxonomists for standard genome sequencing and annotation.</title>
        <authorList>
            <consortium name="The Broad Institute Genomics Platform"/>
            <consortium name="The Broad Institute Genome Sequencing Center for Infectious Disease"/>
            <person name="Wu L."/>
            <person name="Ma J."/>
        </authorList>
    </citation>
    <scope>NUCLEOTIDE SEQUENCE [LARGE SCALE GENOMIC DNA]</scope>
    <source>
        <strain evidence="3">NCAIM B.01391</strain>
    </source>
</reference>
<dbReference type="InterPro" id="IPR010093">
    <property type="entry name" value="SinI_DNA-bd"/>
</dbReference>
<dbReference type="EMBL" id="JBHSLW010000037">
    <property type="protein sequence ID" value="MFC5422263.1"/>
    <property type="molecule type" value="Genomic_DNA"/>
</dbReference>
<dbReference type="Proteomes" id="UP001596053">
    <property type="component" value="Unassembled WGS sequence"/>
</dbReference>
<name>A0ABW0IVA1_9HYPH</name>
<evidence type="ECO:0000259" key="1">
    <source>
        <dbReference type="Pfam" id="PF12728"/>
    </source>
</evidence>
<evidence type="ECO:0000313" key="3">
    <source>
        <dbReference type="Proteomes" id="UP001596053"/>
    </source>
</evidence>
<sequence>MNALLTVEQAAERLKLHPKTVLRFIREGRLRATRVGKSYRIVASDLEAFAGVDTSAAAKRAVRVTSVLEVVDLDPDGAQKIATFLSAAIMSTEVRPNPIQLTTAFDQAARLLKVVVIGSPADTAQLLQLAQVQLENLR</sequence>
<proteinExistence type="predicted"/>
<keyword evidence="3" id="KW-1185">Reference proteome</keyword>
<organism evidence="2 3">
    <name type="scientific">Bosea eneae</name>
    <dbReference type="NCBI Taxonomy" id="151454"/>
    <lineage>
        <taxon>Bacteria</taxon>
        <taxon>Pseudomonadati</taxon>
        <taxon>Pseudomonadota</taxon>
        <taxon>Alphaproteobacteria</taxon>
        <taxon>Hyphomicrobiales</taxon>
        <taxon>Boseaceae</taxon>
        <taxon>Bosea</taxon>
    </lineage>
</organism>
<dbReference type="NCBIfam" id="TIGR01764">
    <property type="entry name" value="excise"/>
    <property type="match status" value="1"/>
</dbReference>
<comment type="caution">
    <text evidence="2">The sequence shown here is derived from an EMBL/GenBank/DDBJ whole genome shotgun (WGS) entry which is preliminary data.</text>
</comment>
<dbReference type="InterPro" id="IPR009061">
    <property type="entry name" value="DNA-bd_dom_put_sf"/>
</dbReference>
<dbReference type="SUPFAM" id="SSF46955">
    <property type="entry name" value="Putative DNA-binding domain"/>
    <property type="match status" value="1"/>
</dbReference>
<dbReference type="RefSeq" id="WP_377800541.1">
    <property type="nucleotide sequence ID" value="NZ_JBHSLW010000037.1"/>
</dbReference>
<protein>
    <submittedName>
        <fullName evidence="2">Helix-turn-helix domain-containing protein</fullName>
    </submittedName>
</protein>
<feature type="domain" description="Helix-turn-helix" evidence="1">
    <location>
        <begin position="4"/>
        <end position="50"/>
    </location>
</feature>